<dbReference type="Gene3D" id="3.30.200.20">
    <property type="entry name" value="Phosphorylase Kinase, domain 1"/>
    <property type="match status" value="1"/>
</dbReference>
<dbReference type="InterPro" id="IPR041726">
    <property type="entry name" value="ACAD10_11_N"/>
</dbReference>
<accession>A0ABV3DS12</accession>
<evidence type="ECO:0000256" key="1">
    <source>
        <dbReference type="SAM" id="MobiDB-lite"/>
    </source>
</evidence>
<dbReference type="EMBL" id="JBEZFP010000127">
    <property type="protein sequence ID" value="MEU8138535.1"/>
    <property type="molecule type" value="Genomic_DNA"/>
</dbReference>
<dbReference type="InterPro" id="IPR051678">
    <property type="entry name" value="AGP_Transferase"/>
</dbReference>
<dbReference type="Gene3D" id="3.90.1200.10">
    <property type="match status" value="1"/>
</dbReference>
<evidence type="ECO:0000313" key="3">
    <source>
        <dbReference type="EMBL" id="MEU8138535.1"/>
    </source>
</evidence>
<dbReference type="Proteomes" id="UP001551482">
    <property type="component" value="Unassembled WGS sequence"/>
</dbReference>
<feature type="domain" description="Aminoglycoside phosphotransferase" evidence="2">
    <location>
        <begin position="67"/>
        <end position="296"/>
    </location>
</feature>
<dbReference type="InterPro" id="IPR011009">
    <property type="entry name" value="Kinase-like_dom_sf"/>
</dbReference>
<dbReference type="PANTHER" id="PTHR21310:SF57">
    <property type="entry name" value="BLR2944 PROTEIN"/>
    <property type="match status" value="1"/>
</dbReference>
<proteinExistence type="predicted"/>
<evidence type="ECO:0000259" key="2">
    <source>
        <dbReference type="Pfam" id="PF01636"/>
    </source>
</evidence>
<dbReference type="RefSeq" id="WP_358362062.1">
    <property type="nucleotide sequence ID" value="NZ_JBEZFP010000127.1"/>
</dbReference>
<name>A0ABV3DS12_9ACTN</name>
<keyword evidence="4" id="KW-1185">Reference proteome</keyword>
<dbReference type="PANTHER" id="PTHR21310">
    <property type="entry name" value="AMINOGLYCOSIDE PHOSPHOTRANSFERASE-RELATED-RELATED"/>
    <property type="match status" value="1"/>
</dbReference>
<dbReference type="Pfam" id="PF01636">
    <property type="entry name" value="APH"/>
    <property type="match status" value="1"/>
</dbReference>
<dbReference type="SUPFAM" id="SSF56112">
    <property type="entry name" value="Protein kinase-like (PK-like)"/>
    <property type="match status" value="1"/>
</dbReference>
<comment type="caution">
    <text evidence="3">The sequence shown here is derived from an EMBL/GenBank/DDBJ whole genome shotgun (WGS) entry which is preliminary data.</text>
</comment>
<protein>
    <submittedName>
        <fullName evidence="3">Phosphotransferase family protein</fullName>
    </submittedName>
</protein>
<dbReference type="InterPro" id="IPR002575">
    <property type="entry name" value="Aminoglycoside_PTrfase"/>
</dbReference>
<feature type="region of interest" description="Disordered" evidence="1">
    <location>
        <begin position="1"/>
        <end position="27"/>
    </location>
</feature>
<sequence>MLFTTFAKEDDMPPTPNTPDTATAREPEELREQLRAWLARETGDPDLAVSPPQRTTLGFSRENWFFDAVWKTNGHGDGRTRLVARRDPVGSVLDSDRAVEAAVLAAVHRTDVPVPALHWVDLDGAEADRPTLVMDRAPGRCEPFVLAGPLPEAERAALAGKFCEQLAAIHRLDPAALGLGGVLADPGPGAAHVAVAHWDAELRKIQQAPEPELEYILAWLTATAPASGATTLVHGDFKPGNVLIEDGRVTAVLDWETAHLGDPLEDVGWVTNPLRAREHLIPGVWERDDLIAAWERHTGRTADRLAVRWWNVLANLKLTVIVMAGQHALAHGRYDRIIQTPTALHRVMLGLISTYGHERGEHA</sequence>
<gene>
    <name evidence="3" type="ORF">AB0C36_34190</name>
</gene>
<reference evidence="3 4" key="1">
    <citation type="submission" date="2024-06" db="EMBL/GenBank/DDBJ databases">
        <title>The Natural Products Discovery Center: Release of the First 8490 Sequenced Strains for Exploring Actinobacteria Biosynthetic Diversity.</title>
        <authorList>
            <person name="Kalkreuter E."/>
            <person name="Kautsar S.A."/>
            <person name="Yang D."/>
            <person name="Bader C.D."/>
            <person name="Teijaro C.N."/>
            <person name="Fluegel L."/>
            <person name="Davis C.M."/>
            <person name="Simpson J.R."/>
            <person name="Lauterbach L."/>
            <person name="Steele A.D."/>
            <person name="Gui C."/>
            <person name="Meng S."/>
            <person name="Li G."/>
            <person name="Viehrig K."/>
            <person name="Ye F."/>
            <person name="Su P."/>
            <person name="Kiefer A.F."/>
            <person name="Nichols A."/>
            <person name="Cepeda A.J."/>
            <person name="Yan W."/>
            <person name="Fan B."/>
            <person name="Jiang Y."/>
            <person name="Adhikari A."/>
            <person name="Zheng C.-J."/>
            <person name="Schuster L."/>
            <person name="Cowan T.M."/>
            <person name="Smanski M.J."/>
            <person name="Chevrette M.G."/>
            <person name="De Carvalho L.P.S."/>
            <person name="Shen B."/>
        </authorList>
    </citation>
    <scope>NUCLEOTIDE SEQUENCE [LARGE SCALE GENOMIC DNA]</scope>
    <source>
        <strain evidence="3 4">NPDC048946</strain>
    </source>
</reference>
<evidence type="ECO:0000313" key="4">
    <source>
        <dbReference type="Proteomes" id="UP001551482"/>
    </source>
</evidence>
<organism evidence="3 4">
    <name type="scientific">Streptodolium elevatio</name>
    <dbReference type="NCBI Taxonomy" id="3157996"/>
    <lineage>
        <taxon>Bacteria</taxon>
        <taxon>Bacillati</taxon>
        <taxon>Actinomycetota</taxon>
        <taxon>Actinomycetes</taxon>
        <taxon>Kitasatosporales</taxon>
        <taxon>Streptomycetaceae</taxon>
        <taxon>Streptodolium</taxon>
    </lineage>
</organism>
<dbReference type="CDD" id="cd05154">
    <property type="entry name" value="ACAD10_11_N-like"/>
    <property type="match status" value="1"/>
</dbReference>